<evidence type="ECO:0000256" key="1">
    <source>
        <dbReference type="ARBA" id="ARBA00004167"/>
    </source>
</evidence>
<comment type="subcellular location">
    <subcellularLocation>
        <location evidence="1">Membrane</location>
        <topology evidence="1">Single-pass membrane protein</topology>
    </subcellularLocation>
</comment>
<evidence type="ECO:0000259" key="7">
    <source>
        <dbReference type="Pfam" id="PF04357"/>
    </source>
</evidence>
<evidence type="ECO:0000256" key="6">
    <source>
        <dbReference type="SAM" id="Phobius"/>
    </source>
</evidence>
<sequence length="1333" mass="144910">MTSSKVAASSAATETSTEAKTKPSKRWQWFRQCSRVVIYLPLSLLVMLAMLIGTQFGAHITVKMADWLVPNLNITYQSGRINHQLTLAVGNWSMAGIKVETTDLMLDWNPMCLLQTQLCVNELSASKVNVEIDTGSKGKDTAKSDSVAANVSTEPKPLPPAADALVEQIKQHQEITLPFGIKLSVASLSHVTVRVNDMDFNAKQLNLSAEWQSTGIRAKSIYSEELLVSIPLQSHDVANTKANQKSISNQPNELISQQVTNSGVQPKPISHSPQVHTSGSTHWAMAQLPEVFMPIPVYVDALEINQGKLVLGSRTDFFEHISLIGSYQTFLINVEKLSLNHSYGDLTLQGQMSLTDDYPMDIALDANLNKVTELPGLLDQQLQIKLNQGFKQLKTEINGLGQFEFAFNSTIELAKPSLPYSLALKASQLHWPLDTPTLIATDIDLATNGDIAQQQVSLKTQFASPYHPLLSVVTEFKHQVSSLDFSQLQVVSEMGNVDLNGKLTYGDKLEWQTNVVSQQLNIGQLQLNLANALPTSLINGSFKTHGHFLLSDSQWEVGIEQANLNGVIADYPLTVAGGLTLNDQGYISSQGLNINALQSELNIQGQVNNRWALNGDLTVPDLSLWHRDARGEITSDIHVSGESKHPDVDISLTAVDLTFAQLSLAHLDLIGEYKPLDNQAFSAYLTSEDFHFNDMILDSIIINGQGDLNQQTLSLATTGELDIATEINSQYDNENSIITAKVEQLTIHSLIGDVSLNKPFESVYDFSQHTGKVAPLCLDHISGNLCTTEPIILGLNGNAKVQYTGDIGQLTKPWLPDSIDWQAPAKLASEFEWFAERKPIGRLELDLPAGMIDFSATNNSQASVGYQSLNISSQLNEQHLSTSVLLQATQTASLQANLAINVSPDRAIKGDFKLQQVNLHELAALIPQLEVLEGILSSNLRIGGTLNEPQASGDITLQQGSILAAANPTLVEDIALNLAFAGKKAQIAGELKMGDGLAYVNGDLDWLQQNLKGNFNIKGDNLAVIQPPLAILSLGTDVNINFTEDSLTVKGDIDVPTGEITIVQLQEGGVAVSKDVVFRDKQAVEVTKSTPLAVSAELNINIGDELRVEGMGLNGKLVGRLELKQDPFRPPLLYGEIKVIDGTYKFMGQTLAISAGELQFIGPMDVPSLNIEAAREIKDEDVTAGVRITGTPTKPVVSLYSSPTKEQAEILNYILRGTSLNSTDTDQNSGLLLGAALTLGNQVGGGTISNMSNRATGIIEKIGFSNVQLDANDDGRFAISGFIGDNLMVKYGVGVFNPGYEMTVRYYLLSQLYLETVSGTLEQSLDIYYNFDL</sequence>
<feature type="compositionally biased region" description="Basic and acidic residues" evidence="5">
    <location>
        <begin position="134"/>
        <end position="143"/>
    </location>
</feature>
<dbReference type="PANTHER" id="PTHR36985">
    <property type="entry name" value="TRANSLOCATION AND ASSEMBLY MODULE SUBUNIT TAMB"/>
    <property type="match status" value="1"/>
</dbReference>
<dbReference type="Proteomes" id="UP001529491">
    <property type="component" value="Chromosome"/>
</dbReference>
<evidence type="ECO:0000256" key="5">
    <source>
        <dbReference type="SAM" id="MobiDB-lite"/>
    </source>
</evidence>
<evidence type="ECO:0000256" key="2">
    <source>
        <dbReference type="ARBA" id="ARBA00022692"/>
    </source>
</evidence>
<keyword evidence="9" id="KW-1185">Reference proteome</keyword>
<evidence type="ECO:0000256" key="3">
    <source>
        <dbReference type="ARBA" id="ARBA00022989"/>
    </source>
</evidence>
<organism evidence="8 9">
    <name type="scientific">Shewanella youngdeokensis</name>
    <dbReference type="NCBI Taxonomy" id="2999068"/>
    <lineage>
        <taxon>Bacteria</taxon>
        <taxon>Pseudomonadati</taxon>
        <taxon>Pseudomonadota</taxon>
        <taxon>Gammaproteobacteria</taxon>
        <taxon>Alteromonadales</taxon>
        <taxon>Shewanellaceae</taxon>
        <taxon>Shewanella</taxon>
    </lineage>
</organism>
<feature type="region of interest" description="Disordered" evidence="5">
    <location>
        <begin position="134"/>
        <end position="156"/>
    </location>
</feature>
<name>A0ABZ0JTX0_9GAMM</name>
<evidence type="ECO:0000256" key="4">
    <source>
        <dbReference type="ARBA" id="ARBA00023136"/>
    </source>
</evidence>
<feature type="transmembrane region" description="Helical" evidence="6">
    <location>
        <begin position="36"/>
        <end position="58"/>
    </location>
</feature>
<dbReference type="InterPro" id="IPR007452">
    <property type="entry name" value="TamB_C"/>
</dbReference>
<dbReference type="Pfam" id="PF04357">
    <property type="entry name" value="TamB"/>
    <property type="match status" value="1"/>
</dbReference>
<gene>
    <name evidence="8" type="ORF">RGE70_10345</name>
</gene>
<protein>
    <submittedName>
        <fullName evidence="8">Translocation/assembly module TamB domain-containing protein</fullName>
    </submittedName>
</protein>
<proteinExistence type="predicted"/>
<keyword evidence="3 6" id="KW-1133">Transmembrane helix</keyword>
<reference evidence="8 9" key="1">
    <citation type="submission" date="2023-10" db="EMBL/GenBank/DDBJ databases">
        <title>Complete genome sequence of Shewanella sp. DAU334.</title>
        <authorList>
            <person name="Lee Y.-S."/>
            <person name="Jeong H.-R."/>
            <person name="Hwang E.-J."/>
            <person name="Choi Y.-L."/>
            <person name="Kim G.-D."/>
        </authorList>
    </citation>
    <scope>NUCLEOTIDE SEQUENCE [LARGE SCALE GENOMIC DNA]</scope>
    <source>
        <strain evidence="8 9">DAU334</strain>
    </source>
</reference>
<feature type="domain" description="Translocation and assembly module TamB C-terminal" evidence="7">
    <location>
        <begin position="994"/>
        <end position="1332"/>
    </location>
</feature>
<evidence type="ECO:0000313" key="9">
    <source>
        <dbReference type="Proteomes" id="UP001529491"/>
    </source>
</evidence>
<keyword evidence="2 6" id="KW-0812">Transmembrane</keyword>
<dbReference type="EMBL" id="CP136522">
    <property type="protein sequence ID" value="WOT03750.1"/>
    <property type="molecule type" value="Genomic_DNA"/>
</dbReference>
<evidence type="ECO:0000313" key="8">
    <source>
        <dbReference type="EMBL" id="WOT03750.1"/>
    </source>
</evidence>
<accession>A0ABZ0JTX0</accession>
<dbReference type="PANTHER" id="PTHR36985:SF1">
    <property type="entry name" value="TRANSLOCATION AND ASSEMBLY MODULE SUBUNIT TAMB"/>
    <property type="match status" value="1"/>
</dbReference>
<dbReference type="RefSeq" id="WP_310471374.1">
    <property type="nucleotide sequence ID" value="NZ_CP136522.1"/>
</dbReference>
<keyword evidence="4 6" id="KW-0472">Membrane</keyword>